<dbReference type="AlphaFoldDB" id="A0A645CJF8"/>
<protein>
    <submittedName>
        <fullName evidence="1">Uncharacterized protein</fullName>
    </submittedName>
</protein>
<reference evidence="1" key="1">
    <citation type="submission" date="2019-08" db="EMBL/GenBank/DDBJ databases">
        <authorList>
            <person name="Kucharzyk K."/>
            <person name="Murdoch R.W."/>
            <person name="Higgins S."/>
            <person name="Loffler F."/>
        </authorList>
    </citation>
    <scope>NUCLEOTIDE SEQUENCE</scope>
</reference>
<evidence type="ECO:0000313" key="1">
    <source>
        <dbReference type="EMBL" id="MPM77038.1"/>
    </source>
</evidence>
<comment type="caution">
    <text evidence="1">The sequence shown here is derived from an EMBL/GenBank/DDBJ whole genome shotgun (WGS) entry which is preliminary data.</text>
</comment>
<gene>
    <name evidence="1" type="ORF">SDC9_124037</name>
</gene>
<dbReference type="EMBL" id="VSSQ01027673">
    <property type="protein sequence ID" value="MPM77038.1"/>
    <property type="molecule type" value="Genomic_DNA"/>
</dbReference>
<accession>A0A645CJF8</accession>
<sequence>MDADNIVASLCGHRARVHGHRRREHAPKLMIRMVAANLAAPRRGKQRGAVVCSKRALKRIRQRGIFHLLRFKSVSVEVF</sequence>
<name>A0A645CJF8_9ZZZZ</name>
<proteinExistence type="predicted"/>
<organism evidence="1">
    <name type="scientific">bioreactor metagenome</name>
    <dbReference type="NCBI Taxonomy" id="1076179"/>
    <lineage>
        <taxon>unclassified sequences</taxon>
        <taxon>metagenomes</taxon>
        <taxon>ecological metagenomes</taxon>
    </lineage>
</organism>